<reference evidence="2 3" key="1">
    <citation type="submission" date="2014-02" db="EMBL/GenBank/DDBJ databases">
        <title>The genome sequence of the entomopathogenic fungus Metarhizium robertsii ARSEF 2575.</title>
        <authorList>
            <person name="Giuliano Garisto Donzelli B."/>
            <person name="Roe B.A."/>
            <person name="Macmil S.L."/>
            <person name="Krasnoff S.B."/>
            <person name="Gibson D.M."/>
        </authorList>
    </citation>
    <scope>NUCLEOTIDE SEQUENCE [LARGE SCALE GENOMIC DNA]</scope>
    <source>
        <strain evidence="2 3">ARSEF 2575</strain>
    </source>
</reference>
<name>A0A0A1V0G6_9HYPO</name>
<dbReference type="OrthoDB" id="3257538at2759"/>
<feature type="compositionally biased region" description="Low complexity" evidence="1">
    <location>
        <begin position="10"/>
        <end position="22"/>
    </location>
</feature>
<gene>
    <name evidence="2" type="ORF">X797_003130</name>
</gene>
<feature type="region of interest" description="Disordered" evidence="1">
    <location>
        <begin position="1"/>
        <end position="40"/>
    </location>
</feature>
<evidence type="ECO:0000256" key="1">
    <source>
        <dbReference type="SAM" id="MobiDB-lite"/>
    </source>
</evidence>
<comment type="caution">
    <text evidence="2">The sequence shown here is derived from an EMBL/GenBank/DDBJ whole genome shotgun (WGS) entry which is preliminary data.</text>
</comment>
<proteinExistence type="predicted"/>
<dbReference type="PANTHER" id="PTHR28152">
    <property type="entry name" value="HYDROXYACYL-THIOESTER DEHYDRATASE TYPE 2, MITOCHONDRIAL"/>
    <property type="match status" value="1"/>
</dbReference>
<protein>
    <submittedName>
        <fullName evidence="2">MaoC like domain protein</fullName>
    </submittedName>
</protein>
<dbReference type="InterPro" id="IPR052741">
    <property type="entry name" value="Mitochondrial_HTD2"/>
</dbReference>
<dbReference type="AlphaFoldDB" id="A0A0A1V0G6"/>
<dbReference type="HOGENOM" id="CLU_028690_1_0_1"/>
<organism evidence="2 3">
    <name type="scientific">Metarhizium robertsii</name>
    <dbReference type="NCBI Taxonomy" id="568076"/>
    <lineage>
        <taxon>Eukaryota</taxon>
        <taxon>Fungi</taxon>
        <taxon>Dikarya</taxon>
        <taxon>Ascomycota</taxon>
        <taxon>Pezizomycotina</taxon>
        <taxon>Sordariomycetes</taxon>
        <taxon>Hypocreomycetidae</taxon>
        <taxon>Hypocreales</taxon>
        <taxon>Clavicipitaceae</taxon>
        <taxon>Metarhizium</taxon>
    </lineage>
</organism>
<dbReference type="PANTHER" id="PTHR28152:SF1">
    <property type="entry name" value="HYDROXYACYL-THIOESTER DEHYDRATASE TYPE 2, MITOCHONDRIAL"/>
    <property type="match status" value="1"/>
</dbReference>
<sequence>MRRVLPQKRPFSPSQPSPTSSSRITNDLQSRPPKLIPDYLNPMPSHLLSTTLSDLLHAPTPSSPAIQSPPEVLPQGHHLVYFPIQTAPSKLAPDGADLDHSPGPEFPRRMWAGGEVNFHKGWRESLLMDGRPWRCKEEIGDVRVKGDKGQEKVFVDVWRRYGAKQEWDIEERRTLVFMRNTEGQLASAPRRATTFPHAASWSAKLVPTPTHLFHFSALTFNAHSIHIDPLYARSTDGHRDLLVHGPLTLALMLSVLGGGVQRISYRNHAPLYVNEEMTVCVRKPDNGGGWDVWVEGPEGGLAVRGKAVMDT</sequence>
<dbReference type="EMBL" id="JELW01000003">
    <property type="protein sequence ID" value="EXV03330.1"/>
    <property type="molecule type" value="Genomic_DNA"/>
</dbReference>
<dbReference type="SUPFAM" id="SSF54637">
    <property type="entry name" value="Thioesterase/thiol ester dehydrase-isomerase"/>
    <property type="match status" value="1"/>
</dbReference>
<dbReference type="Gene3D" id="3.10.129.10">
    <property type="entry name" value="Hotdog Thioesterase"/>
    <property type="match status" value="1"/>
</dbReference>
<dbReference type="eggNOG" id="ENOG502S5QU">
    <property type="taxonomic scope" value="Eukaryota"/>
</dbReference>
<dbReference type="GO" id="GO:0019171">
    <property type="term" value="F:(3R)-hydroxyacyl-[acyl-carrier-protein] dehydratase activity"/>
    <property type="evidence" value="ECO:0007669"/>
    <property type="project" value="TreeGrafter"/>
</dbReference>
<dbReference type="InterPro" id="IPR029069">
    <property type="entry name" value="HotDog_dom_sf"/>
</dbReference>
<dbReference type="GO" id="GO:0005739">
    <property type="term" value="C:mitochondrion"/>
    <property type="evidence" value="ECO:0007669"/>
    <property type="project" value="TreeGrafter"/>
</dbReference>
<accession>A0A0A1V0G6</accession>
<dbReference type="Proteomes" id="UP000030151">
    <property type="component" value="Unassembled WGS sequence"/>
</dbReference>
<evidence type="ECO:0000313" key="3">
    <source>
        <dbReference type="Proteomes" id="UP000030151"/>
    </source>
</evidence>
<evidence type="ECO:0000313" key="2">
    <source>
        <dbReference type="EMBL" id="EXV03330.1"/>
    </source>
</evidence>